<keyword evidence="3" id="KW-1185">Reference proteome</keyword>
<evidence type="ECO:0000256" key="1">
    <source>
        <dbReference type="SAM" id="MobiDB-lite"/>
    </source>
</evidence>
<dbReference type="HOGENOM" id="CLU_067015_0_0_1"/>
<organism evidence="2 3">
    <name type="scientific">Sphaerobolus stellatus (strain SS14)</name>
    <dbReference type="NCBI Taxonomy" id="990650"/>
    <lineage>
        <taxon>Eukaryota</taxon>
        <taxon>Fungi</taxon>
        <taxon>Dikarya</taxon>
        <taxon>Basidiomycota</taxon>
        <taxon>Agaricomycotina</taxon>
        <taxon>Agaricomycetes</taxon>
        <taxon>Phallomycetidae</taxon>
        <taxon>Geastrales</taxon>
        <taxon>Sphaerobolaceae</taxon>
        <taxon>Sphaerobolus</taxon>
    </lineage>
</organism>
<evidence type="ECO:0000313" key="3">
    <source>
        <dbReference type="Proteomes" id="UP000054279"/>
    </source>
</evidence>
<feature type="non-terminal residue" evidence="2">
    <location>
        <position position="355"/>
    </location>
</feature>
<sequence>MVELESMQHFDETEVESSIPTGNLTSSPSSPHNSSQHTLSSLGSESDLSDVEIMDEDQCQSFATKMQQNLTKFLEFLKSKARPARYNPANPAPRTKRARAQKIREETKALRQAGFRDIREYFKQRRAISPVSVISVSSSSEPETTEAPRQVIYHQEEEEESEEEDGKGKGALGASRIVEPTQASAPHDIEPRSTLGTNPHEPAPIVDSQPDQSSLVEIALREFEISQDEFHDEELKGSNPHASPPSPDSPMLEEAIEALSKHLKNKNLDTLLRARLTAMVGFLRLYTAKEGLGWQESAFLAAKAAGYGLGFARSLRRWVWDFIEDNTLLPISHYGHPISRIHDEDVSEAIRLHLQ</sequence>
<dbReference type="EMBL" id="KN837208">
    <property type="protein sequence ID" value="KIJ33751.1"/>
    <property type="molecule type" value="Genomic_DNA"/>
</dbReference>
<gene>
    <name evidence="2" type="ORF">M422DRAFT_264204</name>
</gene>
<feature type="compositionally biased region" description="Acidic residues" evidence="1">
    <location>
        <begin position="156"/>
        <end position="165"/>
    </location>
</feature>
<protein>
    <submittedName>
        <fullName evidence="2">Uncharacterized protein</fullName>
    </submittedName>
</protein>
<evidence type="ECO:0000313" key="2">
    <source>
        <dbReference type="EMBL" id="KIJ33751.1"/>
    </source>
</evidence>
<feature type="compositionally biased region" description="Low complexity" evidence="1">
    <location>
        <begin position="26"/>
        <end position="46"/>
    </location>
</feature>
<accession>A0A0C9V8U8</accession>
<reference evidence="2 3" key="1">
    <citation type="submission" date="2014-06" db="EMBL/GenBank/DDBJ databases">
        <title>Evolutionary Origins and Diversification of the Mycorrhizal Mutualists.</title>
        <authorList>
            <consortium name="DOE Joint Genome Institute"/>
            <consortium name="Mycorrhizal Genomics Consortium"/>
            <person name="Kohler A."/>
            <person name="Kuo A."/>
            <person name="Nagy L.G."/>
            <person name="Floudas D."/>
            <person name="Copeland A."/>
            <person name="Barry K.W."/>
            <person name="Cichocki N."/>
            <person name="Veneault-Fourrey C."/>
            <person name="LaButti K."/>
            <person name="Lindquist E.A."/>
            <person name="Lipzen A."/>
            <person name="Lundell T."/>
            <person name="Morin E."/>
            <person name="Murat C."/>
            <person name="Riley R."/>
            <person name="Ohm R."/>
            <person name="Sun H."/>
            <person name="Tunlid A."/>
            <person name="Henrissat B."/>
            <person name="Grigoriev I.V."/>
            <person name="Hibbett D.S."/>
            <person name="Martin F."/>
        </authorList>
    </citation>
    <scope>NUCLEOTIDE SEQUENCE [LARGE SCALE GENOMIC DNA]</scope>
    <source>
        <strain evidence="2 3">SS14</strain>
    </source>
</reference>
<dbReference type="Proteomes" id="UP000054279">
    <property type="component" value="Unassembled WGS sequence"/>
</dbReference>
<name>A0A0C9V8U8_SPHS4</name>
<feature type="compositionally biased region" description="Low complexity" evidence="1">
    <location>
        <begin position="84"/>
        <end position="93"/>
    </location>
</feature>
<proteinExistence type="predicted"/>
<feature type="region of interest" description="Disordered" evidence="1">
    <location>
        <begin position="1"/>
        <end position="53"/>
    </location>
</feature>
<feature type="compositionally biased region" description="Polar residues" evidence="1">
    <location>
        <begin position="16"/>
        <end position="25"/>
    </location>
</feature>
<feature type="region of interest" description="Disordered" evidence="1">
    <location>
        <begin position="132"/>
        <end position="211"/>
    </location>
</feature>
<feature type="region of interest" description="Disordered" evidence="1">
    <location>
        <begin position="81"/>
        <end position="105"/>
    </location>
</feature>
<feature type="region of interest" description="Disordered" evidence="1">
    <location>
        <begin position="231"/>
        <end position="251"/>
    </location>
</feature>
<feature type="compositionally biased region" description="Low complexity" evidence="1">
    <location>
        <begin position="132"/>
        <end position="149"/>
    </location>
</feature>
<feature type="compositionally biased region" description="Basic and acidic residues" evidence="1">
    <location>
        <begin position="1"/>
        <end position="12"/>
    </location>
</feature>
<dbReference type="AlphaFoldDB" id="A0A0C9V8U8"/>